<evidence type="ECO:0000256" key="1">
    <source>
        <dbReference type="ARBA" id="ARBA00001445"/>
    </source>
</evidence>
<dbReference type="SUPFAM" id="SSF48208">
    <property type="entry name" value="Six-hairpin glycosidases"/>
    <property type="match status" value="1"/>
</dbReference>
<reference evidence="12 13" key="1">
    <citation type="submission" date="2019-12" db="EMBL/GenBank/DDBJ databases">
        <authorList>
            <person name="Kun Z."/>
        </authorList>
    </citation>
    <scope>NUCLEOTIDE SEQUENCE [LARGE SCALE GENOMIC DNA]</scope>
    <source>
        <strain evidence="12 13">YIM 123512</strain>
    </source>
</reference>
<dbReference type="PANTHER" id="PTHR33307">
    <property type="entry name" value="ALPHA-RHAMNOSIDASE (EUROFUNG)"/>
    <property type="match status" value="1"/>
</dbReference>
<dbReference type="InterPro" id="IPR013783">
    <property type="entry name" value="Ig-like_fold"/>
</dbReference>
<feature type="domain" description="Bacterial alpha-L-rhamnosidase N-terminal" evidence="7">
    <location>
        <begin position="368"/>
        <end position="537"/>
    </location>
</feature>
<dbReference type="Gene3D" id="2.60.40.10">
    <property type="entry name" value="Immunoglobulins"/>
    <property type="match status" value="4"/>
</dbReference>
<dbReference type="PANTHER" id="PTHR33307:SF6">
    <property type="entry name" value="ALPHA-RHAMNOSIDASE (EUROFUNG)-RELATED"/>
    <property type="match status" value="1"/>
</dbReference>
<dbReference type="GO" id="GO:0030596">
    <property type="term" value="F:alpha-L-rhamnosidase activity"/>
    <property type="evidence" value="ECO:0007669"/>
    <property type="project" value="UniProtKB-EC"/>
</dbReference>
<protein>
    <recommendedName>
        <fullName evidence="2">alpha-L-rhamnosidase</fullName>
        <ecNumber evidence="2">3.2.1.40</ecNumber>
    </recommendedName>
</protein>
<dbReference type="InterPro" id="IPR032109">
    <property type="entry name" value="Big_3_5"/>
</dbReference>
<evidence type="ECO:0000259" key="7">
    <source>
        <dbReference type="Pfam" id="PF08531"/>
    </source>
</evidence>
<feature type="domain" description="Alpha-galactosidase NEW3" evidence="8">
    <location>
        <begin position="1122"/>
        <end position="1186"/>
    </location>
</feature>
<organism evidence="12 13">
    <name type="scientific">Nocardioides flavescens</name>
    <dbReference type="NCBI Taxonomy" id="2691959"/>
    <lineage>
        <taxon>Bacteria</taxon>
        <taxon>Bacillati</taxon>
        <taxon>Actinomycetota</taxon>
        <taxon>Actinomycetes</taxon>
        <taxon>Propionibacteriales</taxon>
        <taxon>Nocardioidaceae</taxon>
        <taxon>Nocardioides</taxon>
    </lineage>
</organism>
<name>A0A6L7EPS1_9ACTN</name>
<evidence type="ECO:0000256" key="4">
    <source>
        <dbReference type="SAM" id="MobiDB-lite"/>
    </source>
</evidence>
<dbReference type="InterPro" id="IPR016007">
    <property type="entry name" value="Alpha_rhamnosid"/>
</dbReference>
<feature type="domain" description="Bacterial Ig-like" evidence="9">
    <location>
        <begin position="1562"/>
        <end position="1633"/>
    </location>
</feature>
<evidence type="ECO:0000313" key="13">
    <source>
        <dbReference type="Proteomes" id="UP000473325"/>
    </source>
</evidence>
<dbReference type="Pfam" id="PF17389">
    <property type="entry name" value="Bac_rhamnosid6H"/>
    <property type="match status" value="1"/>
</dbReference>
<evidence type="ECO:0000259" key="9">
    <source>
        <dbReference type="Pfam" id="PF16640"/>
    </source>
</evidence>
<dbReference type="EMBL" id="WUEK01000003">
    <property type="protein sequence ID" value="MXG89303.1"/>
    <property type="molecule type" value="Genomic_DNA"/>
</dbReference>
<accession>A0A6L7EPS1</accession>
<evidence type="ECO:0000256" key="3">
    <source>
        <dbReference type="ARBA" id="ARBA00022801"/>
    </source>
</evidence>
<keyword evidence="3 12" id="KW-0378">Hydrolase</keyword>
<dbReference type="Pfam" id="PF17390">
    <property type="entry name" value="Bac_rhamnosid_C"/>
    <property type="match status" value="1"/>
</dbReference>
<evidence type="ECO:0000256" key="2">
    <source>
        <dbReference type="ARBA" id="ARBA00012652"/>
    </source>
</evidence>
<dbReference type="Pfam" id="PF05592">
    <property type="entry name" value="Bac_rhamnosid"/>
    <property type="match status" value="1"/>
</dbReference>
<evidence type="ECO:0000259" key="11">
    <source>
        <dbReference type="Pfam" id="PF17390"/>
    </source>
</evidence>
<dbReference type="InterPro" id="IPR012341">
    <property type="entry name" value="6hp_glycosidase-like_sf"/>
</dbReference>
<evidence type="ECO:0000256" key="5">
    <source>
        <dbReference type="SAM" id="SignalP"/>
    </source>
</evidence>
<evidence type="ECO:0000259" key="8">
    <source>
        <dbReference type="Pfam" id="PF10633"/>
    </source>
</evidence>
<evidence type="ECO:0000259" key="6">
    <source>
        <dbReference type="Pfam" id="PF05592"/>
    </source>
</evidence>
<dbReference type="Gene3D" id="2.60.120.260">
    <property type="entry name" value="Galactose-binding domain-like"/>
    <property type="match status" value="2"/>
</dbReference>
<feature type="domain" description="Alpha-L-rhamnosidase C-terminal" evidence="11">
    <location>
        <begin position="996"/>
        <end position="1070"/>
    </location>
</feature>
<dbReference type="EC" id="3.2.1.40" evidence="2"/>
<dbReference type="Gene3D" id="2.60.420.10">
    <property type="entry name" value="Maltose phosphorylase, domain 3"/>
    <property type="match status" value="1"/>
</dbReference>
<feature type="signal peptide" evidence="5">
    <location>
        <begin position="1"/>
        <end position="39"/>
    </location>
</feature>
<feature type="region of interest" description="Disordered" evidence="4">
    <location>
        <begin position="1222"/>
        <end position="1246"/>
    </location>
</feature>
<dbReference type="InterPro" id="IPR035396">
    <property type="entry name" value="Bac_rhamnosid6H"/>
</dbReference>
<dbReference type="Gene3D" id="2.60.120.560">
    <property type="entry name" value="Exo-inulinase, domain 1"/>
    <property type="match status" value="1"/>
</dbReference>
<feature type="compositionally biased region" description="Polar residues" evidence="4">
    <location>
        <begin position="1231"/>
        <end position="1246"/>
    </location>
</feature>
<feature type="region of interest" description="Disordered" evidence="4">
    <location>
        <begin position="1516"/>
        <end position="1540"/>
    </location>
</feature>
<proteinExistence type="predicted"/>
<dbReference type="InterPro" id="IPR013737">
    <property type="entry name" value="Bac_rhamnosid_N"/>
</dbReference>
<dbReference type="InterPro" id="IPR008928">
    <property type="entry name" value="6-hairpin_glycosidase_sf"/>
</dbReference>
<gene>
    <name evidence="12" type="ORF">GRQ65_07045</name>
</gene>
<feature type="compositionally biased region" description="Low complexity" evidence="4">
    <location>
        <begin position="1516"/>
        <end position="1532"/>
    </location>
</feature>
<dbReference type="InterPro" id="IPR008902">
    <property type="entry name" value="Rhamnosid_concanavalin"/>
</dbReference>
<dbReference type="GO" id="GO:0005975">
    <property type="term" value="P:carbohydrate metabolic process"/>
    <property type="evidence" value="ECO:0007669"/>
    <property type="project" value="InterPro"/>
</dbReference>
<keyword evidence="13" id="KW-1185">Reference proteome</keyword>
<comment type="caution">
    <text evidence="12">The sequence shown here is derived from an EMBL/GenBank/DDBJ whole genome shotgun (WGS) entry which is preliminary data.</text>
</comment>
<feature type="domain" description="Alpha-L-rhamnosidase concanavalin-like" evidence="6">
    <location>
        <begin position="549"/>
        <end position="646"/>
    </location>
</feature>
<sequence length="1638" mass="172124">MVVRTSGQARGAARRVVAGAVVASLAGTWCALLPTSAHAATPLVSSARATTGVEATGLTTNGRREPLGIGGADPTFGWQLESARRGVTQQAYEVRVGTSAGAADVWSSGKVTSPAQTDVVYDGPALTSATRYTWQVRVWDDQGTASEWSTPAHFETGLLTPADWGSAAWIGNPAASYADWTDYTADVTFHLNNGAFGTYLRAKDLNNALMWQLNVGDRSTSVPLLRPHAKVNGGYSLLGEVDLRPFGFTRAGLLAGSHTFSFKVTGTSIETRLDGVLVDTRNAPSVPSSGRVGIRTYGSESVDLSAVKVVAAGGSVLAQPDLSGANPFGGGTPGGGVVRFAGTIDALMNGPESNAPLLRTTFTTAPGKTIASARAYASAHGVYQLQLNGQKVGDQFLAPGYTEYDKRIQAQTYDITSQVVAGQNALGGALGDGWWAGKIGLAGKGGYGTELALVARVAIRYTDGTVQWVDTDPSSWRWAPGPLVANDLQIGETYDARLERRGWDRASFDDSGWRPTVARTSDTAKLAPQPDEPVRVTGTVPTRAVTTPQPGATVYDLGQNMVGVAAVTLSGKAGETVRIRHAEVLNPNGTLYTANLRAASATDYYTFAQDGTVTYQPTFTQHGFRYVEITGASTVPAAGDVVGVVLGSYLPVTGTMRTSDAMLNQLTSNVSWGARGNFLSIPTDTPARDERLGWTGDINVFGPTASYLFDTRAFLGKWMTDVRDEQKADGQIPAVVPSSQGAFNDSGPGWQDAVVAVPYALYRAYGDVGVVRDNWAAMTRFYDFAAGRIGDDNLGAYAETFFTTTDWLSLDNTSGRANDAKTTAIWADTVRMMAELAKAVDDPRAAEYAASYQQVKRDFVAAYVASDGTVAGGSQTGYALALGMGLIDDPALKTKVGEQYVATLAQAGYHLRTGFIGTPWLLPALSAIGREDLAYTLLLQKDYPSWGYEIAQGATTIWERWNSIQPDGSFGPVDMNSFNHYAYGAVADWMHQNIAGIAIGEPGYRRSIVAPRPGGGLTSGAGTIDTVYGDLSTDWELTAAGMSLDVVVPAGTTSEVRIPTEPGAQVTESGRALDTAPGVTSSRYDATAGVTVVEVGSGHYDFTSTESLTLRGVAVKADGERRSMVTVTATNNGTTAFSGRVQATAPAGWPAITPSRVLDLAPGASATVTLAVAMPYDAVAGSYAVPLSFGSATTAASVVLAPLKVPPTGAVRDHVDFGEATSEHAHAVAGSPSSGTSSEAGLTRRYANNNNPGAYFTATVAVEPRQPFVLLARETWNTPGTKDYDVYVDDRLVRHVRVDRGESGQGVTSYQFLVDDAQVLDNEGTVTVRYQFPETTAPRQYYDPSIADLWVLDAPDTGAPAVALAPADGTPAPTNGWYTTAPRWVATASDDRKAPAVEVRTDGGPWAAYTGPVLVGDGDHLLEARATDGAGNVSEIDSVRVRVDTVAPVVTATLAADRTLTVTASDANLTGTDYRVDDGSWQPYTAPVVVPASARLVRYRATDRAGLVTEGALDVTVPTSPTVPTTPTDPQTGQGAAQAPSQVLAHVVRRVQRVGKGPRAAVRFTVAPGTAAGGTLVVTDGGRTVARVTVDADGVYVYRLPKRAARGKHRLVATFSGNSATAPSTSTRVTVKVVGSRR</sequence>
<keyword evidence="5" id="KW-0732">Signal</keyword>
<dbReference type="Pfam" id="PF25788">
    <property type="entry name" value="Ig_Rha78A_N"/>
    <property type="match status" value="1"/>
</dbReference>
<dbReference type="Pfam" id="PF16640">
    <property type="entry name" value="Big_3_5"/>
    <property type="match status" value="1"/>
</dbReference>
<dbReference type="Pfam" id="PF10633">
    <property type="entry name" value="NPCBM_assoc"/>
    <property type="match status" value="1"/>
</dbReference>
<evidence type="ECO:0000313" key="12">
    <source>
        <dbReference type="EMBL" id="MXG89303.1"/>
    </source>
</evidence>
<dbReference type="InterPro" id="IPR035398">
    <property type="entry name" value="Bac_rhamnosid_C"/>
</dbReference>
<evidence type="ECO:0000259" key="10">
    <source>
        <dbReference type="Pfam" id="PF17389"/>
    </source>
</evidence>
<dbReference type="Proteomes" id="UP000473325">
    <property type="component" value="Unassembled WGS sequence"/>
</dbReference>
<comment type="catalytic activity">
    <reaction evidence="1">
        <text>Hydrolysis of terminal non-reducing alpha-L-rhamnose residues in alpha-L-rhamnosides.</text>
        <dbReference type="EC" id="3.2.1.40"/>
    </reaction>
</comment>
<feature type="chain" id="PRO_5026886433" description="alpha-L-rhamnosidase" evidence="5">
    <location>
        <begin position="40"/>
        <end position="1638"/>
    </location>
</feature>
<feature type="domain" description="Alpha-L-rhamnosidase six-hairpin glycosidase" evidence="10">
    <location>
        <begin position="653"/>
        <end position="994"/>
    </location>
</feature>
<dbReference type="Pfam" id="PF08531">
    <property type="entry name" value="Bac_rhamnosid_N"/>
    <property type="match status" value="1"/>
</dbReference>
<dbReference type="Gene3D" id="1.50.10.10">
    <property type="match status" value="1"/>
</dbReference>
<dbReference type="InterPro" id="IPR018905">
    <property type="entry name" value="A-galactase_NEW3"/>
</dbReference>